<evidence type="ECO:0000313" key="2">
    <source>
        <dbReference type="EMBL" id="KGM12944.1"/>
    </source>
</evidence>
<dbReference type="EMBL" id="AXCZ01000080">
    <property type="protein sequence ID" value="KGM12944.1"/>
    <property type="molecule type" value="Genomic_DNA"/>
</dbReference>
<dbReference type="Proteomes" id="UP000054314">
    <property type="component" value="Unassembled WGS sequence"/>
</dbReference>
<keyword evidence="3" id="KW-1185">Reference proteome</keyword>
<name>A0A0A0C0J4_9CELL</name>
<protein>
    <submittedName>
        <fullName evidence="2">Uncharacterized protein</fullName>
    </submittedName>
</protein>
<evidence type="ECO:0000256" key="1">
    <source>
        <dbReference type="SAM" id="SignalP"/>
    </source>
</evidence>
<sequence>MRFHTHRPSTWRRALATTVALVVAAGTGVAHADVGTDRPAPPATQLQVAADLTGTGTWRTVTLECGPTGGDHPAAR</sequence>
<gene>
    <name evidence="2" type="ORF">N869_00420</name>
</gene>
<dbReference type="AlphaFoldDB" id="A0A0A0C0J4"/>
<keyword evidence="1" id="KW-0732">Signal</keyword>
<reference evidence="2 3" key="1">
    <citation type="submission" date="2013-08" db="EMBL/GenBank/DDBJ databases">
        <title>Genome sequencing of Cellulomonas bogoriensis 69B4.</title>
        <authorList>
            <person name="Chen F."/>
            <person name="Li Y."/>
            <person name="Wang G."/>
        </authorList>
    </citation>
    <scope>NUCLEOTIDE SEQUENCE [LARGE SCALE GENOMIC DNA]</scope>
    <source>
        <strain evidence="2 3">69B4</strain>
    </source>
</reference>
<accession>A0A0A0C0J4</accession>
<evidence type="ECO:0000313" key="3">
    <source>
        <dbReference type="Proteomes" id="UP000054314"/>
    </source>
</evidence>
<feature type="non-terminal residue" evidence="2">
    <location>
        <position position="76"/>
    </location>
</feature>
<feature type="chain" id="PRO_5001960212" evidence="1">
    <location>
        <begin position="33"/>
        <end position="76"/>
    </location>
</feature>
<feature type="signal peptide" evidence="1">
    <location>
        <begin position="1"/>
        <end position="32"/>
    </location>
</feature>
<comment type="caution">
    <text evidence="2">The sequence shown here is derived from an EMBL/GenBank/DDBJ whole genome shotgun (WGS) entry which is preliminary data.</text>
</comment>
<organism evidence="2 3">
    <name type="scientific">Cellulomonas bogoriensis 69B4 = DSM 16987</name>
    <dbReference type="NCBI Taxonomy" id="1386082"/>
    <lineage>
        <taxon>Bacteria</taxon>
        <taxon>Bacillati</taxon>
        <taxon>Actinomycetota</taxon>
        <taxon>Actinomycetes</taxon>
        <taxon>Micrococcales</taxon>
        <taxon>Cellulomonadaceae</taxon>
        <taxon>Cellulomonas</taxon>
    </lineage>
</organism>
<proteinExistence type="predicted"/>
<dbReference type="RefSeq" id="WP_035060339.1">
    <property type="nucleotide sequence ID" value="NZ_AXCZ01000080.1"/>
</dbReference>